<organism evidence="2 3">
    <name type="scientific">Shimia haliotis</name>
    <dbReference type="NCBI Taxonomy" id="1280847"/>
    <lineage>
        <taxon>Bacteria</taxon>
        <taxon>Pseudomonadati</taxon>
        <taxon>Pseudomonadota</taxon>
        <taxon>Alphaproteobacteria</taxon>
        <taxon>Rhodobacterales</taxon>
        <taxon>Roseobacteraceae</taxon>
    </lineage>
</organism>
<proteinExistence type="predicted"/>
<feature type="chain" id="PRO_5011630230" evidence="1">
    <location>
        <begin position="22"/>
        <end position="150"/>
    </location>
</feature>
<feature type="signal peptide" evidence="1">
    <location>
        <begin position="1"/>
        <end position="21"/>
    </location>
</feature>
<dbReference type="Proteomes" id="UP000198851">
    <property type="component" value="Unassembled WGS sequence"/>
</dbReference>
<keyword evidence="1" id="KW-0732">Signal</keyword>
<reference evidence="3" key="1">
    <citation type="submission" date="2016-10" db="EMBL/GenBank/DDBJ databases">
        <authorList>
            <person name="Varghese N."/>
            <person name="Submissions S."/>
        </authorList>
    </citation>
    <scope>NUCLEOTIDE SEQUENCE [LARGE SCALE GENOMIC DNA]</scope>
    <source>
        <strain evidence="3">DSM 28453</strain>
    </source>
</reference>
<protein>
    <submittedName>
        <fullName evidence="2">Uncharacterized protein</fullName>
    </submittedName>
</protein>
<dbReference type="AlphaFoldDB" id="A0A1I4DT47"/>
<evidence type="ECO:0000256" key="1">
    <source>
        <dbReference type="SAM" id="SignalP"/>
    </source>
</evidence>
<sequence>MSRFSYFVLSLFTLCAGPAVAQQAFECDWPARADAIVEPWEENSRSFANGDVRLAVLDTIEPAAAAFHLLVLSPPYDEVGGRQCRILSLDEGLGFAGLDFSSLNASYDPSAGLVFDINASLYDVDTGTSETHRLVFTLSQATGDIQAMWP</sequence>
<keyword evidence="3" id="KW-1185">Reference proteome</keyword>
<gene>
    <name evidence="2" type="ORF">SAMN04488036_103330</name>
</gene>
<accession>A0A1I4DT47</accession>
<evidence type="ECO:0000313" key="2">
    <source>
        <dbReference type="EMBL" id="SFK95226.1"/>
    </source>
</evidence>
<dbReference type="EMBL" id="FOSZ01000003">
    <property type="protein sequence ID" value="SFK95226.1"/>
    <property type="molecule type" value="Genomic_DNA"/>
</dbReference>
<evidence type="ECO:0000313" key="3">
    <source>
        <dbReference type="Proteomes" id="UP000198851"/>
    </source>
</evidence>
<dbReference type="OrthoDB" id="7862810at2"/>
<dbReference type="RefSeq" id="WP_139216175.1">
    <property type="nucleotide sequence ID" value="NZ_FOSZ01000003.1"/>
</dbReference>
<dbReference type="STRING" id="1280847.SAMN04488036_103330"/>
<name>A0A1I4DT47_9RHOB</name>